<dbReference type="CDD" id="cd03293">
    <property type="entry name" value="ABC_NrtD_SsuB_transporters"/>
    <property type="match status" value="1"/>
</dbReference>
<sequence length="268" mass="30281">MSATEPEARQGAEPRTMQAGAKIVVRDVRKTFPTKKEDVNVLDGVDLTVREGEFLAIVGPSGCGKSTLLNCMAGFERITSGSIRIDSEEIERPSPKRVFVFQETGIFPWYSVWDNIGFGLGKMPFDKKHEIVMRYIALVGLEGFEKAFPAELSGGMKQRVEFARALAVEPDVLFLDEPFGALDAFTRLEMRREIVRIWKETGKTCILVTHDVEEAVELADRVAVMTRRPARIHSVLDNPLERPRDSDQPVFRELKDQIFEILGVERRV</sequence>
<dbReference type="SUPFAM" id="SSF52540">
    <property type="entry name" value="P-loop containing nucleoside triphosphate hydrolases"/>
    <property type="match status" value="1"/>
</dbReference>
<dbReference type="InterPro" id="IPR027417">
    <property type="entry name" value="P-loop_NTPase"/>
</dbReference>
<dbReference type="EMBL" id="CP036287">
    <property type="protein sequence ID" value="QDU66369.1"/>
    <property type="molecule type" value="Genomic_DNA"/>
</dbReference>
<protein>
    <submittedName>
        <fullName evidence="5">Bicarbonate transport ATP-binding protein CmpD</fullName>
        <ecNumber evidence="5">3.6.3.-</ecNumber>
    </submittedName>
</protein>
<dbReference type="Proteomes" id="UP000316921">
    <property type="component" value="Chromosome"/>
</dbReference>
<dbReference type="EC" id="3.6.3.-" evidence="5"/>
<organism evidence="5 6">
    <name type="scientific">Engelhardtia mirabilis</name>
    <dbReference type="NCBI Taxonomy" id="2528011"/>
    <lineage>
        <taxon>Bacteria</taxon>
        <taxon>Pseudomonadati</taxon>
        <taxon>Planctomycetota</taxon>
        <taxon>Planctomycetia</taxon>
        <taxon>Planctomycetia incertae sedis</taxon>
        <taxon>Engelhardtia</taxon>
    </lineage>
</organism>
<keyword evidence="1" id="KW-0813">Transport</keyword>
<dbReference type="PROSITE" id="PS00211">
    <property type="entry name" value="ABC_TRANSPORTER_1"/>
    <property type="match status" value="1"/>
</dbReference>
<feature type="domain" description="ABC transporter" evidence="4">
    <location>
        <begin position="23"/>
        <end position="252"/>
    </location>
</feature>
<dbReference type="KEGG" id="pbap:Pla133_14390"/>
<dbReference type="PANTHER" id="PTHR42788">
    <property type="entry name" value="TAURINE IMPORT ATP-BINDING PROTEIN-RELATED"/>
    <property type="match status" value="1"/>
</dbReference>
<evidence type="ECO:0000313" key="5">
    <source>
        <dbReference type="EMBL" id="QDU66369.1"/>
    </source>
</evidence>
<name>A0A518BHA8_9BACT</name>
<dbReference type="InterPro" id="IPR017871">
    <property type="entry name" value="ABC_transporter-like_CS"/>
</dbReference>
<accession>A0A518BHA8</accession>
<keyword evidence="2" id="KW-0547">Nucleotide-binding</keyword>
<gene>
    <name evidence="5" type="primary">cmpD</name>
    <name evidence="5" type="ORF">Pla133_14390</name>
</gene>
<dbReference type="Gene3D" id="3.40.50.300">
    <property type="entry name" value="P-loop containing nucleotide triphosphate hydrolases"/>
    <property type="match status" value="1"/>
</dbReference>
<evidence type="ECO:0000256" key="2">
    <source>
        <dbReference type="ARBA" id="ARBA00022741"/>
    </source>
</evidence>
<keyword evidence="6" id="KW-1185">Reference proteome</keyword>
<keyword evidence="5" id="KW-0378">Hydrolase</keyword>
<dbReference type="SMART" id="SM00382">
    <property type="entry name" value="AAA"/>
    <property type="match status" value="1"/>
</dbReference>
<dbReference type="Pfam" id="PF00005">
    <property type="entry name" value="ABC_tran"/>
    <property type="match status" value="1"/>
</dbReference>
<dbReference type="AlphaFoldDB" id="A0A518BHA8"/>
<dbReference type="InterPro" id="IPR003439">
    <property type="entry name" value="ABC_transporter-like_ATP-bd"/>
</dbReference>
<reference evidence="5 6" key="1">
    <citation type="submission" date="2019-02" db="EMBL/GenBank/DDBJ databases">
        <title>Deep-cultivation of Planctomycetes and their phenomic and genomic characterization uncovers novel biology.</title>
        <authorList>
            <person name="Wiegand S."/>
            <person name="Jogler M."/>
            <person name="Boedeker C."/>
            <person name="Pinto D."/>
            <person name="Vollmers J."/>
            <person name="Rivas-Marin E."/>
            <person name="Kohn T."/>
            <person name="Peeters S.H."/>
            <person name="Heuer A."/>
            <person name="Rast P."/>
            <person name="Oberbeckmann S."/>
            <person name="Bunk B."/>
            <person name="Jeske O."/>
            <person name="Meyerdierks A."/>
            <person name="Storesund J.E."/>
            <person name="Kallscheuer N."/>
            <person name="Luecker S."/>
            <person name="Lage O.M."/>
            <person name="Pohl T."/>
            <person name="Merkel B.J."/>
            <person name="Hornburger P."/>
            <person name="Mueller R.-W."/>
            <person name="Bruemmer F."/>
            <person name="Labrenz M."/>
            <person name="Spormann A.M."/>
            <person name="Op den Camp H."/>
            <person name="Overmann J."/>
            <person name="Amann R."/>
            <person name="Jetten M.S.M."/>
            <person name="Mascher T."/>
            <person name="Medema M.H."/>
            <person name="Devos D.P."/>
            <person name="Kaster A.-K."/>
            <person name="Ovreas L."/>
            <person name="Rohde M."/>
            <person name="Galperin M.Y."/>
            <person name="Jogler C."/>
        </authorList>
    </citation>
    <scope>NUCLEOTIDE SEQUENCE [LARGE SCALE GENOMIC DNA]</scope>
    <source>
        <strain evidence="5 6">Pla133</strain>
    </source>
</reference>
<dbReference type="GO" id="GO:0005524">
    <property type="term" value="F:ATP binding"/>
    <property type="evidence" value="ECO:0007669"/>
    <property type="project" value="UniProtKB-KW"/>
</dbReference>
<keyword evidence="3 5" id="KW-0067">ATP-binding</keyword>
<evidence type="ECO:0000259" key="4">
    <source>
        <dbReference type="PROSITE" id="PS50893"/>
    </source>
</evidence>
<evidence type="ECO:0000256" key="3">
    <source>
        <dbReference type="ARBA" id="ARBA00022840"/>
    </source>
</evidence>
<proteinExistence type="predicted"/>
<dbReference type="GO" id="GO:0016887">
    <property type="term" value="F:ATP hydrolysis activity"/>
    <property type="evidence" value="ECO:0007669"/>
    <property type="project" value="InterPro"/>
</dbReference>
<evidence type="ECO:0000256" key="1">
    <source>
        <dbReference type="ARBA" id="ARBA00022448"/>
    </source>
</evidence>
<dbReference type="PANTHER" id="PTHR42788:SF13">
    <property type="entry name" value="ALIPHATIC SULFONATES IMPORT ATP-BINDING PROTEIN SSUB"/>
    <property type="match status" value="1"/>
</dbReference>
<evidence type="ECO:0000313" key="6">
    <source>
        <dbReference type="Proteomes" id="UP000316921"/>
    </source>
</evidence>
<dbReference type="InterPro" id="IPR003593">
    <property type="entry name" value="AAA+_ATPase"/>
</dbReference>
<dbReference type="PROSITE" id="PS50893">
    <property type="entry name" value="ABC_TRANSPORTER_2"/>
    <property type="match status" value="1"/>
</dbReference>
<dbReference type="InterPro" id="IPR050166">
    <property type="entry name" value="ABC_transporter_ATP-bind"/>
</dbReference>